<feature type="binding site" evidence="6">
    <location>
        <position position="186"/>
    </location>
    <ligand>
        <name>S-adenosyl-L-methionine</name>
        <dbReference type="ChEBI" id="CHEBI:59789"/>
    </ligand>
</feature>
<keyword evidence="3 6" id="KW-0808">Transferase</keyword>
<dbReference type="EMBL" id="JAHLFU010000203">
    <property type="protein sequence ID" value="MBU3854083.1"/>
    <property type="molecule type" value="Genomic_DNA"/>
</dbReference>
<reference evidence="8" key="2">
    <citation type="submission" date="2021-04" db="EMBL/GenBank/DDBJ databases">
        <authorList>
            <person name="Gilroy R."/>
        </authorList>
    </citation>
    <scope>NUCLEOTIDE SEQUENCE</scope>
    <source>
        <strain evidence="8">G3-2149</strain>
    </source>
</reference>
<keyword evidence="5 6" id="KW-0694">RNA-binding</keyword>
<evidence type="ECO:0000256" key="4">
    <source>
        <dbReference type="ARBA" id="ARBA00022691"/>
    </source>
</evidence>
<evidence type="ECO:0000256" key="5">
    <source>
        <dbReference type="ARBA" id="ARBA00022884"/>
    </source>
</evidence>
<keyword evidence="2 6" id="KW-0489">Methyltransferase</keyword>
<dbReference type="GO" id="GO:0003723">
    <property type="term" value="F:RNA binding"/>
    <property type="evidence" value="ECO:0007669"/>
    <property type="project" value="UniProtKB-UniRule"/>
</dbReference>
<dbReference type="SUPFAM" id="SSF53335">
    <property type="entry name" value="S-adenosyl-L-methionine-dependent methyltransferases"/>
    <property type="match status" value="1"/>
</dbReference>
<dbReference type="Pfam" id="PF13636">
    <property type="entry name" value="Methyltranf_PUA"/>
    <property type="match status" value="1"/>
</dbReference>
<comment type="caution">
    <text evidence="8">The sequence shown here is derived from an EMBL/GenBank/DDBJ whole genome shotgun (WGS) entry which is preliminary data.</text>
</comment>
<name>A0A9E2L9Q1_9BACT</name>
<keyword evidence="4 6" id="KW-0949">S-adenosyl-L-methionine</keyword>
<evidence type="ECO:0000313" key="9">
    <source>
        <dbReference type="Proteomes" id="UP000823865"/>
    </source>
</evidence>
<evidence type="ECO:0000256" key="6">
    <source>
        <dbReference type="PROSITE-ProRule" id="PRU01023"/>
    </source>
</evidence>
<dbReference type="AlphaFoldDB" id="A0A9E2L9Q1"/>
<dbReference type="Gene3D" id="2.30.130.60">
    <property type="match status" value="1"/>
</dbReference>
<feature type="binding site" evidence="6">
    <location>
        <begin position="118"/>
        <end position="124"/>
    </location>
    <ligand>
        <name>S-adenosyl-L-methionine</name>
        <dbReference type="ChEBI" id="CHEBI:59789"/>
    </ligand>
</feature>
<sequence>MDLPKAFIEYMTHLMGEESCRKLEQGLADEPQVSIRLNESKLTSYWSGIPKVESSDAPVAWCRSGYYLKDRPSFTFDPLLHAGAYYVQEAGSMFLEQAFQVLSAETGFQGPLMALDLCAAPGGKSTHLRSLLPEGSFLVSNEPMRQRAQVLSENMMKWGDPACMVTNGYPADFSALEHLFDLVVTDVPCSGEGMFRKDEGAVADWSPENVELCWKRQRSIIADIWPALKPGGYLIYSTCTFNALEDEDNVAWISRELGADLIPIPCAEEWGIQGDLTGGSMPVYHFLPGWTRGEGFFLAVLRKHGQREEAEDGWRACLPRKAAKKGKPDKKERNKGKNEISASELASLSVWLSGRDWEWLTEDTQVSAVPKEWADACRAIKECLTVMHCGVPVAELKGRDWVPRHGLALNRACCRESFPQVELSYEQAVAYLRKEVLVLPPDTPKGFVQVTYRNFPLGFAKQIGNRANNLYPDAWRIRSGYVTPCELLFP</sequence>
<proteinExistence type="inferred from homology"/>
<keyword evidence="1" id="KW-0963">Cytoplasm</keyword>
<dbReference type="Pfam" id="PF17125">
    <property type="entry name" value="Methyltr_RsmF_N"/>
    <property type="match status" value="1"/>
</dbReference>
<comment type="caution">
    <text evidence="6">Lacks conserved residue(s) required for the propagation of feature annotation.</text>
</comment>
<evidence type="ECO:0000256" key="3">
    <source>
        <dbReference type="ARBA" id="ARBA00022679"/>
    </source>
</evidence>
<dbReference type="Proteomes" id="UP000823865">
    <property type="component" value="Unassembled WGS sequence"/>
</dbReference>
<protein>
    <submittedName>
        <fullName evidence="8">rRNA cytosine-C5-methyltransferase</fullName>
    </submittedName>
</protein>
<dbReference type="InterPro" id="IPR029063">
    <property type="entry name" value="SAM-dependent_MTases_sf"/>
</dbReference>
<dbReference type="GO" id="GO:0008173">
    <property type="term" value="F:RNA methyltransferase activity"/>
    <property type="evidence" value="ECO:0007669"/>
    <property type="project" value="InterPro"/>
</dbReference>
<dbReference type="InterPro" id="IPR001678">
    <property type="entry name" value="MeTrfase_RsmB-F_NOP2_dom"/>
</dbReference>
<evidence type="ECO:0000313" key="8">
    <source>
        <dbReference type="EMBL" id="MBU3854083.1"/>
    </source>
</evidence>
<feature type="domain" description="SAM-dependent MTase RsmB/NOP-type" evidence="7">
    <location>
        <begin position="1"/>
        <end position="304"/>
    </location>
</feature>
<dbReference type="InterPro" id="IPR049560">
    <property type="entry name" value="MeTrfase_RsmB-F_NOP2_cat"/>
</dbReference>
<feature type="binding site" evidence="6">
    <location>
        <position position="142"/>
    </location>
    <ligand>
        <name>S-adenosyl-L-methionine</name>
        <dbReference type="ChEBI" id="CHEBI:59789"/>
    </ligand>
</feature>
<dbReference type="PANTHER" id="PTHR22807:SF30">
    <property type="entry name" value="28S RRNA (CYTOSINE(4447)-C(5))-METHYLTRANSFERASE-RELATED"/>
    <property type="match status" value="1"/>
</dbReference>
<dbReference type="Pfam" id="PF01189">
    <property type="entry name" value="Methyltr_RsmB-F"/>
    <property type="match status" value="1"/>
</dbReference>
<dbReference type="PROSITE" id="PS51686">
    <property type="entry name" value="SAM_MT_RSMB_NOP"/>
    <property type="match status" value="1"/>
</dbReference>
<dbReference type="PANTHER" id="PTHR22807">
    <property type="entry name" value="NOP2 YEAST -RELATED NOL1/NOP2/FMU SUN DOMAIN-CONTAINING"/>
    <property type="match status" value="1"/>
</dbReference>
<evidence type="ECO:0000259" key="7">
    <source>
        <dbReference type="PROSITE" id="PS51686"/>
    </source>
</evidence>
<gene>
    <name evidence="8" type="ORF">H9789_09795</name>
</gene>
<evidence type="ECO:0000256" key="1">
    <source>
        <dbReference type="ARBA" id="ARBA00022490"/>
    </source>
</evidence>
<organism evidence="8 9">
    <name type="scientific">Candidatus Paraprevotella stercoravium</name>
    <dbReference type="NCBI Taxonomy" id="2838725"/>
    <lineage>
        <taxon>Bacteria</taxon>
        <taxon>Pseudomonadati</taxon>
        <taxon>Bacteroidota</taxon>
        <taxon>Bacteroidia</taxon>
        <taxon>Bacteroidales</taxon>
        <taxon>Prevotellaceae</taxon>
        <taxon>Paraprevotella</taxon>
    </lineage>
</organism>
<comment type="similarity">
    <text evidence="6">Belongs to the class I-like SAM-binding methyltransferase superfamily. RsmB/NOP family.</text>
</comment>
<dbReference type="GO" id="GO:0001510">
    <property type="term" value="P:RNA methylation"/>
    <property type="evidence" value="ECO:0007669"/>
    <property type="project" value="InterPro"/>
</dbReference>
<dbReference type="InterPro" id="IPR023267">
    <property type="entry name" value="RCMT"/>
</dbReference>
<evidence type="ECO:0000256" key="2">
    <source>
        <dbReference type="ARBA" id="ARBA00022603"/>
    </source>
</evidence>
<accession>A0A9E2L9Q1</accession>
<dbReference type="Gene3D" id="3.40.50.150">
    <property type="entry name" value="Vaccinia Virus protein VP39"/>
    <property type="match status" value="1"/>
</dbReference>
<dbReference type="InterPro" id="IPR027391">
    <property type="entry name" value="Nol1_Nop2_Fmu_2"/>
</dbReference>
<dbReference type="PRINTS" id="PR02008">
    <property type="entry name" value="RCMTFAMILY"/>
</dbReference>
<reference evidence="8" key="1">
    <citation type="journal article" date="2021" name="PeerJ">
        <title>Extensive microbial diversity within the chicken gut microbiome revealed by metagenomics and culture.</title>
        <authorList>
            <person name="Gilroy R."/>
            <person name="Ravi A."/>
            <person name="Getino M."/>
            <person name="Pursley I."/>
            <person name="Horton D.L."/>
            <person name="Alikhan N.F."/>
            <person name="Baker D."/>
            <person name="Gharbi K."/>
            <person name="Hall N."/>
            <person name="Watson M."/>
            <person name="Adriaenssens E.M."/>
            <person name="Foster-Nyarko E."/>
            <person name="Jarju S."/>
            <person name="Secka A."/>
            <person name="Antonio M."/>
            <person name="Oren A."/>
            <person name="Chaudhuri R.R."/>
            <person name="La Ragione R."/>
            <person name="Hildebrand F."/>
            <person name="Pallen M.J."/>
        </authorList>
    </citation>
    <scope>NUCLEOTIDE SEQUENCE</scope>
    <source>
        <strain evidence="8">G3-2149</strain>
    </source>
</reference>
<dbReference type="InterPro" id="IPR031341">
    <property type="entry name" value="Methyltr_RsmF_N"/>
</dbReference>
<dbReference type="Gene3D" id="3.30.70.1170">
    <property type="entry name" value="Sun protein, domain 3"/>
    <property type="match status" value="1"/>
</dbReference>
<feature type="active site" description="Nucleophile" evidence="6">
    <location>
        <position position="239"/>
    </location>
</feature>